<protein>
    <submittedName>
        <fullName evidence="2">Uncharacterized protein</fullName>
    </submittedName>
</protein>
<reference evidence="2 3" key="1">
    <citation type="submission" date="2019-02" db="EMBL/GenBank/DDBJ databases">
        <title>Genomic Encyclopedia of Type Strains, Phase IV (KMG-IV): sequencing the most valuable type-strain genomes for metagenomic binning, comparative biology and taxonomic classification.</title>
        <authorList>
            <person name="Goeker M."/>
        </authorList>
    </citation>
    <scope>NUCLEOTIDE SEQUENCE [LARGE SCALE GENOMIC DNA]</scope>
    <source>
        <strain evidence="2 3">DSM 101727</strain>
    </source>
</reference>
<dbReference type="EMBL" id="SGWQ01000003">
    <property type="protein sequence ID" value="RZS41250.1"/>
    <property type="molecule type" value="Genomic_DNA"/>
</dbReference>
<feature type="transmembrane region" description="Helical" evidence="1">
    <location>
        <begin position="70"/>
        <end position="91"/>
    </location>
</feature>
<evidence type="ECO:0000313" key="3">
    <source>
        <dbReference type="Proteomes" id="UP000294257"/>
    </source>
</evidence>
<feature type="transmembrane region" description="Helical" evidence="1">
    <location>
        <begin position="98"/>
        <end position="114"/>
    </location>
</feature>
<accession>A0A4Q7KY17</accession>
<dbReference type="AlphaFoldDB" id="A0A4Q7KY17"/>
<proteinExistence type="predicted"/>
<organism evidence="2 3">
    <name type="scientific">Herbihabitans rhizosphaerae</name>
    <dbReference type="NCBI Taxonomy" id="1872711"/>
    <lineage>
        <taxon>Bacteria</taxon>
        <taxon>Bacillati</taxon>
        <taxon>Actinomycetota</taxon>
        <taxon>Actinomycetes</taxon>
        <taxon>Pseudonocardiales</taxon>
        <taxon>Pseudonocardiaceae</taxon>
        <taxon>Herbihabitans</taxon>
    </lineage>
</organism>
<keyword evidence="1" id="KW-0812">Transmembrane</keyword>
<sequence length="170" mass="18513">MQQHEPVRRVERQADRVYTIVVATVVITTMTIMTLIWIIVYFQQLAFAKQLEELSGSANQESLLPNPLDFSTITTLVAYLVGIAGAAVTLLRKVVGPALVVVALIAVVVANVVGDLERGEPTDGYEFVAILTDVLTYVGVAAIGAAIVLPRVWRYVRRLPLAPSRTDVLV</sequence>
<gene>
    <name evidence="2" type="ORF">EV193_103571</name>
</gene>
<feature type="transmembrane region" description="Helical" evidence="1">
    <location>
        <begin position="134"/>
        <end position="153"/>
    </location>
</feature>
<evidence type="ECO:0000313" key="2">
    <source>
        <dbReference type="EMBL" id="RZS41250.1"/>
    </source>
</evidence>
<evidence type="ECO:0000256" key="1">
    <source>
        <dbReference type="SAM" id="Phobius"/>
    </source>
</evidence>
<keyword evidence="1" id="KW-0472">Membrane</keyword>
<comment type="caution">
    <text evidence="2">The sequence shown here is derived from an EMBL/GenBank/DDBJ whole genome shotgun (WGS) entry which is preliminary data.</text>
</comment>
<dbReference type="RefSeq" id="WP_130344186.1">
    <property type="nucleotide sequence ID" value="NZ_SGWQ01000003.1"/>
</dbReference>
<feature type="transmembrane region" description="Helical" evidence="1">
    <location>
        <begin position="20"/>
        <end position="42"/>
    </location>
</feature>
<keyword evidence="3" id="KW-1185">Reference proteome</keyword>
<dbReference type="Proteomes" id="UP000294257">
    <property type="component" value="Unassembled WGS sequence"/>
</dbReference>
<name>A0A4Q7KY17_9PSEU</name>
<keyword evidence="1" id="KW-1133">Transmembrane helix</keyword>